<evidence type="ECO:0000313" key="4">
    <source>
        <dbReference type="EMBL" id="MBE5039644.1"/>
    </source>
</evidence>
<evidence type="ECO:0000256" key="2">
    <source>
        <dbReference type="SAM" id="SignalP"/>
    </source>
</evidence>
<keyword evidence="5" id="KW-1185">Reference proteome</keyword>
<feature type="chain" id="PRO_5038953366" evidence="2">
    <location>
        <begin position="21"/>
        <end position="258"/>
    </location>
</feature>
<keyword evidence="1" id="KW-0472">Membrane</keyword>
<reference evidence="4" key="1">
    <citation type="submission" date="2020-10" db="EMBL/GenBank/DDBJ databases">
        <title>ChiBAC.</title>
        <authorList>
            <person name="Zenner C."/>
            <person name="Hitch T.C.A."/>
            <person name="Clavel T."/>
        </authorList>
    </citation>
    <scope>NUCLEOTIDE SEQUENCE</scope>
    <source>
        <strain evidence="4">DSM 107454</strain>
    </source>
</reference>
<gene>
    <name evidence="4" type="ORF">INF28_04100</name>
</gene>
<keyword evidence="2" id="KW-0732">Signal</keyword>
<dbReference type="Pfam" id="PF04536">
    <property type="entry name" value="TPM_phosphatase"/>
    <property type="match status" value="1"/>
</dbReference>
<sequence length="258" mass="27370">MKRILWILLCSYLIHLSVFADVAQEPPRLFYAADFAGVLSNETENFIVEQSAALAETTGAQIVAVTVSDLNGRDVMDYGLDILRSWQVGSEKNNGIVILVSTGDRKIGVNVGYGLEGVLNDAKIGRLIDVCAIPALNENNYDTGIYQLYNALLSEVYQEYGLTVPQNVQSLADYEKNSKEEEEPGAGVIIGVLILVFLLSFFTRHMGPPGGGGRYYRRRGFYGGYFGGGGFGSSSGGGFGGFSGGGGSGGGGGASRGF</sequence>
<dbReference type="EMBL" id="JADCKB010000006">
    <property type="protein sequence ID" value="MBE5039644.1"/>
    <property type="molecule type" value="Genomic_DNA"/>
</dbReference>
<dbReference type="PANTHER" id="PTHR30373">
    <property type="entry name" value="UPF0603 PROTEIN YGCG"/>
    <property type="match status" value="1"/>
</dbReference>
<evidence type="ECO:0000313" key="5">
    <source>
        <dbReference type="Proteomes" id="UP000806542"/>
    </source>
</evidence>
<organism evidence="4 5">
    <name type="scientific">Ructibacterium gallinarum</name>
    <dbReference type="NCBI Taxonomy" id="2779355"/>
    <lineage>
        <taxon>Bacteria</taxon>
        <taxon>Bacillati</taxon>
        <taxon>Bacillota</taxon>
        <taxon>Clostridia</taxon>
        <taxon>Eubacteriales</taxon>
        <taxon>Oscillospiraceae</taxon>
        <taxon>Ructibacterium</taxon>
    </lineage>
</organism>
<proteinExistence type="predicted"/>
<evidence type="ECO:0000256" key="1">
    <source>
        <dbReference type="SAM" id="Phobius"/>
    </source>
</evidence>
<accession>A0A9D5M2U0</accession>
<comment type="caution">
    <text evidence="4">The sequence shown here is derived from an EMBL/GenBank/DDBJ whole genome shotgun (WGS) entry which is preliminary data.</text>
</comment>
<feature type="signal peptide" evidence="2">
    <location>
        <begin position="1"/>
        <end position="20"/>
    </location>
</feature>
<keyword evidence="1" id="KW-0812">Transmembrane</keyword>
<name>A0A9D5M2U0_9FIRM</name>
<protein>
    <submittedName>
        <fullName evidence="4">TPM domain-containing protein</fullName>
    </submittedName>
</protein>
<keyword evidence="1" id="KW-1133">Transmembrane helix</keyword>
<feature type="domain" description="TPM" evidence="3">
    <location>
        <begin position="34"/>
        <end position="152"/>
    </location>
</feature>
<dbReference type="AlphaFoldDB" id="A0A9D5M2U0"/>
<dbReference type="InterPro" id="IPR007621">
    <property type="entry name" value="TPM_dom"/>
</dbReference>
<evidence type="ECO:0000259" key="3">
    <source>
        <dbReference type="Pfam" id="PF04536"/>
    </source>
</evidence>
<dbReference type="PANTHER" id="PTHR30373:SF2">
    <property type="entry name" value="UPF0603 PROTEIN YGCG"/>
    <property type="match status" value="1"/>
</dbReference>
<dbReference type="RefSeq" id="WP_226392206.1">
    <property type="nucleotide sequence ID" value="NZ_JADCKB010000006.1"/>
</dbReference>
<feature type="transmembrane region" description="Helical" evidence="1">
    <location>
        <begin position="185"/>
        <end position="202"/>
    </location>
</feature>
<dbReference type="Proteomes" id="UP000806542">
    <property type="component" value="Unassembled WGS sequence"/>
</dbReference>
<dbReference type="Gene3D" id="3.10.310.50">
    <property type="match status" value="1"/>
</dbReference>